<reference evidence="11 12" key="1">
    <citation type="submission" date="2016-02" db="EMBL/GenBank/DDBJ databases">
        <title>Paenibacillus sp. LPB0068, isolated from Crassostrea gigas.</title>
        <authorList>
            <person name="Shin S.-K."/>
            <person name="Yi H."/>
        </authorList>
    </citation>
    <scope>NUCLEOTIDE SEQUENCE [LARGE SCALE GENOMIC DNA]</scope>
    <source>
        <strain evidence="11 12">LPB0068</strain>
    </source>
</reference>
<dbReference type="GO" id="GO:0008270">
    <property type="term" value="F:zinc ion binding"/>
    <property type="evidence" value="ECO:0007669"/>
    <property type="project" value="InterPro"/>
</dbReference>
<evidence type="ECO:0000256" key="3">
    <source>
        <dbReference type="ARBA" id="ARBA00022670"/>
    </source>
</evidence>
<dbReference type="GO" id="GO:0005615">
    <property type="term" value="C:extracellular space"/>
    <property type="evidence" value="ECO:0007669"/>
    <property type="project" value="TreeGrafter"/>
</dbReference>
<dbReference type="CDD" id="cd06229">
    <property type="entry name" value="M14_Endopeptidase_I"/>
    <property type="match status" value="1"/>
</dbReference>
<dbReference type="SUPFAM" id="SSF53187">
    <property type="entry name" value="Zn-dependent exopeptidases"/>
    <property type="match status" value="1"/>
</dbReference>
<keyword evidence="5" id="KW-0378">Hydrolase</keyword>
<organism evidence="11 12">
    <name type="scientific">Paenibacillus crassostreae</name>
    <dbReference type="NCBI Taxonomy" id="1763538"/>
    <lineage>
        <taxon>Bacteria</taxon>
        <taxon>Bacillati</taxon>
        <taxon>Bacillota</taxon>
        <taxon>Bacilli</taxon>
        <taxon>Bacillales</taxon>
        <taxon>Paenibacillaceae</taxon>
        <taxon>Paenibacillus</taxon>
    </lineage>
</organism>
<accession>A0A167GC42</accession>
<dbReference type="PANTHER" id="PTHR11705:SF143">
    <property type="entry name" value="SLL0236 PROTEIN"/>
    <property type="match status" value="1"/>
</dbReference>
<evidence type="ECO:0000256" key="8">
    <source>
        <dbReference type="PROSITE-ProRule" id="PRU01379"/>
    </source>
</evidence>
<comment type="similarity">
    <text evidence="2 8">Belongs to the peptidase M14 family.</text>
</comment>
<dbReference type="PANTHER" id="PTHR11705">
    <property type="entry name" value="PROTEASE FAMILY M14 CARBOXYPEPTIDASE A,B"/>
    <property type="match status" value="1"/>
</dbReference>
<comment type="cofactor">
    <cofactor evidence="1">
        <name>Zn(2+)</name>
        <dbReference type="ChEBI" id="CHEBI:29105"/>
    </cofactor>
</comment>
<dbReference type="KEGG" id="pcx:LPB68_10820"/>
<keyword evidence="6" id="KW-0862">Zinc</keyword>
<dbReference type="GO" id="GO:0006508">
    <property type="term" value="P:proteolysis"/>
    <property type="evidence" value="ECO:0007669"/>
    <property type="project" value="UniProtKB-KW"/>
</dbReference>
<dbReference type="Pfam" id="PF00246">
    <property type="entry name" value="Peptidase_M14"/>
    <property type="match status" value="1"/>
</dbReference>
<dbReference type="Pfam" id="PF01476">
    <property type="entry name" value="LysM"/>
    <property type="match status" value="2"/>
</dbReference>
<gene>
    <name evidence="11" type="ORF">PNBC_01815</name>
</gene>
<dbReference type="InterPro" id="IPR057246">
    <property type="entry name" value="CARBOXYPEPT_ZN_1"/>
</dbReference>
<feature type="domain" description="LysM" evidence="9">
    <location>
        <begin position="1"/>
        <end position="45"/>
    </location>
</feature>
<dbReference type="OrthoDB" id="9802862at2"/>
<dbReference type="PROSITE" id="PS51782">
    <property type="entry name" value="LYSM"/>
    <property type="match status" value="2"/>
</dbReference>
<feature type="domain" description="Peptidase M14" evidence="10">
    <location>
        <begin position="108"/>
        <end position="394"/>
    </location>
</feature>
<sequence>MQVTVRQGDSLWVYSQLFQVPLQLLLDSNPNIIPQGLMLGQTVEIPGYVTIGYQIVSGDTIWRISSRYVVPQDMLLLLNPSILVNSLRVGQIIRIPRRVTDVVVNTVRPYDYGDMLEDLTLLEEIYPFIRRRSIGTSVMGKEIPEIRIGNGPKQVHVNASFHGNEWITTPVLIRFLNEYLLALTNNGSIRGLVMNPLYRTTTLSLVPMVNPDGVNLVVNGPPSEEPYRNEVLAINDGSSDFSGWKANIRGVDLNNQYPALWEREAARGPRTPAPRDYAGTGPLTEPESQAIANLTRNSNFNRVLAFHTQGRVIFWGFEGLEPPESEVIVNEFARVSGYQPIEYADSSAGFKDWFIQDWRRPGFTIEVGRGTNPLPLTQLEQIYQESLGILLTSLYM</sequence>
<dbReference type="SMART" id="SM00631">
    <property type="entry name" value="Zn_pept"/>
    <property type="match status" value="1"/>
</dbReference>
<evidence type="ECO:0000259" key="9">
    <source>
        <dbReference type="PROSITE" id="PS51782"/>
    </source>
</evidence>
<keyword evidence="7" id="KW-0482">Metalloprotease</keyword>
<dbReference type="PROSITE" id="PS00132">
    <property type="entry name" value="CARBOXYPEPT_ZN_1"/>
    <property type="match status" value="1"/>
</dbReference>
<evidence type="ECO:0000259" key="10">
    <source>
        <dbReference type="PROSITE" id="PS52035"/>
    </source>
</evidence>
<evidence type="ECO:0000256" key="2">
    <source>
        <dbReference type="ARBA" id="ARBA00005988"/>
    </source>
</evidence>
<dbReference type="SMART" id="SM00257">
    <property type="entry name" value="LysM"/>
    <property type="match status" value="2"/>
</dbReference>
<dbReference type="Gene3D" id="3.10.350.10">
    <property type="entry name" value="LysM domain"/>
    <property type="match status" value="2"/>
</dbReference>
<evidence type="ECO:0000256" key="1">
    <source>
        <dbReference type="ARBA" id="ARBA00001947"/>
    </source>
</evidence>
<feature type="domain" description="LysM" evidence="9">
    <location>
        <begin position="51"/>
        <end position="95"/>
    </location>
</feature>
<feature type="active site" description="Proton donor/acceptor" evidence="8">
    <location>
        <position position="366"/>
    </location>
</feature>
<dbReference type="Proteomes" id="UP000077134">
    <property type="component" value="Unassembled WGS sequence"/>
</dbReference>
<dbReference type="Gene3D" id="3.40.630.10">
    <property type="entry name" value="Zn peptidases"/>
    <property type="match status" value="1"/>
</dbReference>
<keyword evidence="12" id="KW-1185">Reference proteome</keyword>
<dbReference type="GO" id="GO:0004181">
    <property type="term" value="F:metallocarboxypeptidase activity"/>
    <property type="evidence" value="ECO:0007669"/>
    <property type="project" value="InterPro"/>
</dbReference>
<dbReference type="AlphaFoldDB" id="A0A167GC42"/>
<dbReference type="RefSeq" id="WP_068654669.1">
    <property type="nucleotide sequence ID" value="NZ_CP017770.1"/>
</dbReference>
<evidence type="ECO:0000256" key="4">
    <source>
        <dbReference type="ARBA" id="ARBA00022723"/>
    </source>
</evidence>
<dbReference type="STRING" id="1763538.LPB68_10820"/>
<dbReference type="InterPro" id="IPR036779">
    <property type="entry name" value="LysM_dom_sf"/>
</dbReference>
<evidence type="ECO:0000256" key="6">
    <source>
        <dbReference type="ARBA" id="ARBA00022833"/>
    </source>
</evidence>
<comment type="caution">
    <text evidence="11">The sequence shown here is derived from an EMBL/GenBank/DDBJ whole genome shotgun (WGS) entry which is preliminary data.</text>
</comment>
<evidence type="ECO:0000256" key="7">
    <source>
        <dbReference type="ARBA" id="ARBA00023049"/>
    </source>
</evidence>
<protein>
    <submittedName>
        <fullName evidence="11">Peptidase M14</fullName>
    </submittedName>
</protein>
<proteinExistence type="inferred from homology"/>
<keyword evidence="3" id="KW-0645">Protease</keyword>
<dbReference type="CDD" id="cd00118">
    <property type="entry name" value="LysM"/>
    <property type="match status" value="2"/>
</dbReference>
<evidence type="ECO:0000313" key="12">
    <source>
        <dbReference type="Proteomes" id="UP000077134"/>
    </source>
</evidence>
<evidence type="ECO:0000256" key="5">
    <source>
        <dbReference type="ARBA" id="ARBA00022801"/>
    </source>
</evidence>
<dbReference type="InterPro" id="IPR000834">
    <property type="entry name" value="Peptidase_M14"/>
</dbReference>
<keyword evidence="4" id="KW-0479">Metal-binding</keyword>
<name>A0A167GC42_9BACL</name>
<dbReference type="InterPro" id="IPR034274">
    <property type="entry name" value="ENP1_M14_CPD"/>
</dbReference>
<dbReference type="EMBL" id="LSFN01000004">
    <property type="protein sequence ID" value="OAB77431.1"/>
    <property type="molecule type" value="Genomic_DNA"/>
</dbReference>
<dbReference type="SUPFAM" id="SSF54106">
    <property type="entry name" value="LysM domain"/>
    <property type="match status" value="1"/>
</dbReference>
<dbReference type="InterPro" id="IPR018392">
    <property type="entry name" value="LysM"/>
</dbReference>
<dbReference type="PROSITE" id="PS52035">
    <property type="entry name" value="PEPTIDASE_M14"/>
    <property type="match status" value="1"/>
</dbReference>
<evidence type="ECO:0000313" key="11">
    <source>
        <dbReference type="EMBL" id="OAB77431.1"/>
    </source>
</evidence>